<accession>A0ACA9N6V0</accession>
<evidence type="ECO:0000313" key="1">
    <source>
        <dbReference type="EMBL" id="CAG8638918.1"/>
    </source>
</evidence>
<feature type="non-terminal residue" evidence="1">
    <location>
        <position position="1"/>
    </location>
</feature>
<name>A0ACA9N6V0_9GLOM</name>
<evidence type="ECO:0000313" key="2">
    <source>
        <dbReference type="Proteomes" id="UP000789702"/>
    </source>
</evidence>
<comment type="caution">
    <text evidence="1">The sequence shown here is derived from an EMBL/GenBank/DDBJ whole genome shotgun (WGS) entry which is preliminary data.</text>
</comment>
<dbReference type="EMBL" id="CAJVPU010014294">
    <property type="protein sequence ID" value="CAG8638918.1"/>
    <property type="molecule type" value="Genomic_DNA"/>
</dbReference>
<reference evidence="1" key="1">
    <citation type="submission" date="2021-06" db="EMBL/GenBank/DDBJ databases">
        <authorList>
            <person name="Kallberg Y."/>
            <person name="Tangrot J."/>
            <person name="Rosling A."/>
        </authorList>
    </citation>
    <scope>NUCLEOTIDE SEQUENCE</scope>
    <source>
        <strain evidence="1">IL203A</strain>
    </source>
</reference>
<dbReference type="Proteomes" id="UP000789702">
    <property type="component" value="Unassembled WGS sequence"/>
</dbReference>
<protein>
    <submittedName>
        <fullName evidence="1">13648_t:CDS:1</fullName>
    </submittedName>
</protein>
<organism evidence="1 2">
    <name type="scientific">Dentiscutata heterogama</name>
    <dbReference type="NCBI Taxonomy" id="1316150"/>
    <lineage>
        <taxon>Eukaryota</taxon>
        <taxon>Fungi</taxon>
        <taxon>Fungi incertae sedis</taxon>
        <taxon>Mucoromycota</taxon>
        <taxon>Glomeromycotina</taxon>
        <taxon>Glomeromycetes</taxon>
        <taxon>Diversisporales</taxon>
        <taxon>Gigasporaceae</taxon>
        <taxon>Dentiscutata</taxon>
    </lineage>
</organism>
<proteinExistence type="predicted"/>
<keyword evidence="2" id="KW-1185">Reference proteome</keyword>
<gene>
    <name evidence="1" type="ORF">DHETER_LOCUS8748</name>
</gene>
<sequence length="127" mass="14887">PTKHTTFNTNKHITNISENNNFLDYHTTFDTDKLIDKHTTFDANTPAYNKIESLLYKNLKESDLENNTYSLDRRLNKLDNKNDKYESNKFLLKLYIKDENNTTLPAKQLNILANSCNEFHSQILSNI</sequence>